<proteinExistence type="predicted"/>
<accession>A0A7S2KNF1</accession>
<gene>
    <name evidence="1" type="ORF">LDAN0321_LOCUS10535</name>
</gene>
<protein>
    <submittedName>
        <fullName evidence="1">Uncharacterized protein</fullName>
    </submittedName>
</protein>
<organism evidence="1">
    <name type="scientific">Leptocylindrus danicus</name>
    <dbReference type="NCBI Taxonomy" id="163516"/>
    <lineage>
        <taxon>Eukaryota</taxon>
        <taxon>Sar</taxon>
        <taxon>Stramenopiles</taxon>
        <taxon>Ochrophyta</taxon>
        <taxon>Bacillariophyta</taxon>
        <taxon>Coscinodiscophyceae</taxon>
        <taxon>Chaetocerotophycidae</taxon>
        <taxon>Leptocylindrales</taxon>
        <taxon>Leptocylindraceae</taxon>
        <taxon>Leptocylindrus</taxon>
    </lineage>
</organism>
<dbReference type="AlphaFoldDB" id="A0A7S2KNF1"/>
<evidence type="ECO:0000313" key="1">
    <source>
        <dbReference type="EMBL" id="CAD9582014.1"/>
    </source>
</evidence>
<name>A0A7S2KNF1_9STRA</name>
<dbReference type="EMBL" id="HBGY01016282">
    <property type="protein sequence ID" value="CAD9582014.1"/>
    <property type="molecule type" value="Transcribed_RNA"/>
</dbReference>
<reference evidence="1" key="1">
    <citation type="submission" date="2021-01" db="EMBL/GenBank/DDBJ databases">
        <authorList>
            <person name="Corre E."/>
            <person name="Pelletier E."/>
            <person name="Niang G."/>
            <person name="Scheremetjew M."/>
            <person name="Finn R."/>
            <person name="Kale V."/>
            <person name="Holt S."/>
            <person name="Cochrane G."/>
            <person name="Meng A."/>
            <person name="Brown T."/>
            <person name="Cohen L."/>
        </authorList>
    </citation>
    <scope>NUCLEOTIDE SEQUENCE</scope>
    <source>
        <strain evidence="1">B650</strain>
    </source>
</reference>
<sequence>MCFNTPFDAYQYSTASTPPNLNTGGAIYVNARRLSSANSTTTATTGAPTAAAAPSNQTAAAASSLLNRASSFAAANNVATTPHSQHQEMIIVSSAPSTNNPTTAAAATAQYNTATSVPLNMNMNMNINTAAANSAVTAAMNEAAHTLQQYGHHSSGASVTSLPTIAQYNPNATSNSSTLSHSHHDAFYNTTTQGLSISRGLGVNTIRQSVAEQAHHQLRGVTTPRGTAQQQIALHRAASYTNPNTSNATTLAMNSGVNINSGSAAAMFATAHRGVNVRTAANLAGFNGMVARGLSTTRVALNGGLGLVDPPSFATNVNTNAVTNTPPLLQQQQRSRVAGRTMMLGEMDEHKTDLNLNLNSGISNDTNANSNNMNNNSNKLSDLHSFVRMHCIEVFSCTPEDVEKHPRSKGTRRARLGQVGLRCVHCKHLPLRELANQSISFPTSTAHIYESVRNWHRFHFDLCQHIPRDIRQKYNALKRQERSSKTGRFATKEYFTESAKRMGMVDTRSGIFFADDDVALRSIHLNLDNAHPLPVTNLAGDVKLLVSSVLERAMMSPHANQLVLQEHRKYVTDCTWLLYCQLQTCCYKSNGTTTSTADNNNSKGGGQHHSKLLGLECRHCMAENKQDRHGRYYPSTEKKLSDASFSQCVYLHMIKCEMCPYDVKKALESLHMLNAMQRAQLKRGSKKRFFSIIWQKMQQQQRPSANNNPTTPSMCNPHGKPHTSNAMEVQQQQHVSALSRNMNAAAAAAVSASDLLPRLSHHHHAAMQQQHQQYPPSFVPTTTQQTQQPFHHHTTTTVPLSGLHTHQASGATLIPHHTPHAVHHHALPPHLNHHHHVNMNTNGGGGVMGGVGVGGNVSEDVVENGSAGSTPEEREDAKLIIQFATANC</sequence>